<accession>A0ABX2SS00</accession>
<evidence type="ECO:0000313" key="3">
    <source>
        <dbReference type="Proteomes" id="UP000528918"/>
    </source>
</evidence>
<feature type="domain" description="Amidohydrolase-related" evidence="1">
    <location>
        <begin position="17"/>
        <end position="282"/>
    </location>
</feature>
<dbReference type="InterPro" id="IPR052358">
    <property type="entry name" value="Aro_Compnd_Degr_Hydrolases"/>
</dbReference>
<name>A0ABX2SS00_VREZH</name>
<reference evidence="2 3" key="1">
    <citation type="journal article" date="2013" name="Antonie Van Leeuwenhoek">
        <title>Halomonas zhaodongensis sp. nov., a slightly halophilic bacterium isolated from saline-alkaline soils in Zhaodong, China.</title>
        <authorList>
            <person name="Jiang J."/>
            <person name="Pan Y."/>
            <person name="Meng L."/>
            <person name="Hu S."/>
            <person name="Zhang X."/>
            <person name="Hu B."/>
            <person name="Meng J."/>
            <person name="Li C."/>
            <person name="Huang H."/>
            <person name="Wang K."/>
            <person name="Su T."/>
        </authorList>
    </citation>
    <scope>NUCLEOTIDE SEQUENCE [LARGE SCALE GENOMIC DNA]</scope>
    <source>
        <strain evidence="2 3">NEAU-ST10-25</strain>
    </source>
</reference>
<dbReference type="PANTHER" id="PTHR35563">
    <property type="entry name" value="BARREL METAL-DEPENDENT HYDROLASE, PUTATIVE (AFU_ORTHOLOGUE AFUA_1G16240)-RELATED"/>
    <property type="match status" value="1"/>
</dbReference>
<dbReference type="Gene3D" id="3.20.20.140">
    <property type="entry name" value="Metal-dependent hydrolases"/>
    <property type="match status" value="1"/>
</dbReference>
<dbReference type="InterPro" id="IPR006680">
    <property type="entry name" value="Amidohydro-rel"/>
</dbReference>
<gene>
    <name evidence="2" type="ORF">HZS79_06800</name>
</gene>
<dbReference type="PANTHER" id="PTHR35563:SF2">
    <property type="entry name" value="BARREL METAL-DEPENDENT HYDROLASE, PUTATIVE (AFU_ORTHOLOGUE AFUA_1G16240)-RELATED"/>
    <property type="match status" value="1"/>
</dbReference>
<comment type="caution">
    <text evidence="2">The sequence shown here is derived from an EMBL/GenBank/DDBJ whole genome shotgun (WGS) entry which is preliminary data.</text>
</comment>
<proteinExistence type="predicted"/>
<protein>
    <submittedName>
        <fullName evidence="2">Amidohydrolase family protein</fullName>
    </submittedName>
</protein>
<dbReference type="Pfam" id="PF04909">
    <property type="entry name" value="Amidohydro_2"/>
    <property type="match status" value="1"/>
</dbReference>
<keyword evidence="3" id="KW-1185">Reference proteome</keyword>
<evidence type="ECO:0000313" key="2">
    <source>
        <dbReference type="EMBL" id="NYS44658.1"/>
    </source>
</evidence>
<sequence length="286" mass="31700">MDPSPKAPHFLVPAGAVDCHAHVFGPSSKYPFHPGRTYTPPDASLEEYLHLHQTLGIQRGILVQPSVYGVDNSATRHALQRLRKSGHAYRGVAVVDSSVSDNKLDALHEDGFRGVRLNMLFKGGISWKDVTALADRLAERGWHLQFLVDVSEFENFETLIGQLPVPVVIDHMGHMACEKGLAQEGFQALCRALKNGHAWVKLSGAYRITSLDQTPYDDVVPFAQQLIQANPERCVWGSDWPHPHISVPMPNDGALFDELASWAPDVQTRKRILVDNPDALYFGDLA</sequence>
<dbReference type="InterPro" id="IPR032466">
    <property type="entry name" value="Metal_Hydrolase"/>
</dbReference>
<dbReference type="Proteomes" id="UP000528918">
    <property type="component" value="Unassembled WGS sequence"/>
</dbReference>
<evidence type="ECO:0000259" key="1">
    <source>
        <dbReference type="Pfam" id="PF04909"/>
    </source>
</evidence>
<organism evidence="2 3">
    <name type="scientific">Vreelandella zhaodongensis</name>
    <name type="common">Halomonas zhaodongensis</name>
    <dbReference type="NCBI Taxonomy" id="1176240"/>
    <lineage>
        <taxon>Bacteria</taxon>
        <taxon>Pseudomonadati</taxon>
        <taxon>Pseudomonadota</taxon>
        <taxon>Gammaproteobacteria</taxon>
        <taxon>Oceanospirillales</taxon>
        <taxon>Halomonadaceae</taxon>
        <taxon>Vreelandella</taxon>
    </lineage>
</organism>
<dbReference type="SUPFAM" id="SSF51556">
    <property type="entry name" value="Metallo-dependent hydrolases"/>
    <property type="match status" value="1"/>
</dbReference>
<dbReference type="EMBL" id="JACCDD010000003">
    <property type="protein sequence ID" value="NYS44658.1"/>
    <property type="molecule type" value="Genomic_DNA"/>
</dbReference>